<feature type="domain" description="Globin" evidence="7">
    <location>
        <begin position="24"/>
        <end position="170"/>
    </location>
</feature>
<dbReference type="InterPro" id="IPR009050">
    <property type="entry name" value="Globin-like_sf"/>
</dbReference>
<keyword evidence="3" id="KW-0479">Metal-binding</keyword>
<dbReference type="SUPFAM" id="SSF46458">
    <property type="entry name" value="Globin-like"/>
    <property type="match status" value="1"/>
</dbReference>
<dbReference type="GO" id="GO:0005506">
    <property type="term" value="F:iron ion binding"/>
    <property type="evidence" value="ECO:0007669"/>
    <property type="project" value="InterPro"/>
</dbReference>
<evidence type="ECO:0000259" key="7">
    <source>
        <dbReference type="PROSITE" id="PS01033"/>
    </source>
</evidence>
<evidence type="ECO:0000256" key="5">
    <source>
        <dbReference type="RuleBase" id="RU000356"/>
    </source>
</evidence>
<keyword evidence="4" id="KW-0408">Iron</keyword>
<name>A0AA36CIG3_9BILA</name>
<reference evidence="8" key="1">
    <citation type="submission" date="2023-06" db="EMBL/GenBank/DDBJ databases">
        <authorList>
            <person name="Delattre M."/>
        </authorList>
    </citation>
    <scope>NUCLEOTIDE SEQUENCE</scope>
    <source>
        <strain evidence="8">AF72</strain>
    </source>
</reference>
<keyword evidence="5" id="KW-0561">Oxygen transport</keyword>
<dbReference type="EMBL" id="CATQJA010002093">
    <property type="protein sequence ID" value="CAJ0569669.1"/>
    <property type="molecule type" value="Genomic_DNA"/>
</dbReference>
<dbReference type="Proteomes" id="UP001177023">
    <property type="component" value="Unassembled WGS sequence"/>
</dbReference>
<evidence type="ECO:0000256" key="1">
    <source>
        <dbReference type="ARBA" id="ARBA00011245"/>
    </source>
</evidence>
<organism evidence="8 9">
    <name type="scientific">Mesorhabditis spiculigera</name>
    <dbReference type="NCBI Taxonomy" id="96644"/>
    <lineage>
        <taxon>Eukaryota</taxon>
        <taxon>Metazoa</taxon>
        <taxon>Ecdysozoa</taxon>
        <taxon>Nematoda</taxon>
        <taxon>Chromadorea</taxon>
        <taxon>Rhabditida</taxon>
        <taxon>Rhabditina</taxon>
        <taxon>Rhabditomorpha</taxon>
        <taxon>Rhabditoidea</taxon>
        <taxon>Rhabditidae</taxon>
        <taxon>Mesorhabditinae</taxon>
        <taxon>Mesorhabditis</taxon>
    </lineage>
</organism>
<dbReference type="Gene3D" id="1.10.490.10">
    <property type="entry name" value="Globins"/>
    <property type="match status" value="1"/>
</dbReference>
<dbReference type="GO" id="GO:0020037">
    <property type="term" value="F:heme binding"/>
    <property type="evidence" value="ECO:0007669"/>
    <property type="project" value="InterPro"/>
</dbReference>
<dbReference type="CDD" id="cd01040">
    <property type="entry name" value="Mb-like"/>
    <property type="match status" value="1"/>
</dbReference>
<dbReference type="InterPro" id="IPR000971">
    <property type="entry name" value="Globin"/>
</dbReference>
<keyword evidence="2 5" id="KW-0349">Heme</keyword>
<accession>A0AA36CIG3</accession>
<dbReference type="AlphaFoldDB" id="A0AA36CIG3"/>
<evidence type="ECO:0000313" key="8">
    <source>
        <dbReference type="EMBL" id="CAJ0569669.1"/>
    </source>
</evidence>
<dbReference type="Pfam" id="PF00042">
    <property type="entry name" value="Globin"/>
    <property type="match status" value="1"/>
</dbReference>
<evidence type="ECO:0000256" key="2">
    <source>
        <dbReference type="ARBA" id="ARBA00022617"/>
    </source>
</evidence>
<evidence type="ECO:0000256" key="6">
    <source>
        <dbReference type="SAM" id="MobiDB-lite"/>
    </source>
</evidence>
<gene>
    <name evidence="8" type="ORF">MSPICULIGERA_LOCUS8138</name>
</gene>
<evidence type="ECO:0000256" key="4">
    <source>
        <dbReference type="ARBA" id="ARBA00023004"/>
    </source>
</evidence>
<dbReference type="GO" id="GO:0005344">
    <property type="term" value="F:oxygen carrier activity"/>
    <property type="evidence" value="ECO:0007669"/>
    <property type="project" value="UniProtKB-KW"/>
</dbReference>
<dbReference type="InterPro" id="IPR012292">
    <property type="entry name" value="Globin/Proto"/>
</dbReference>
<dbReference type="PROSITE" id="PS01033">
    <property type="entry name" value="GLOBIN"/>
    <property type="match status" value="1"/>
</dbReference>
<dbReference type="InterPro" id="IPR013314">
    <property type="entry name" value="Globin_lamprey/hagfish"/>
</dbReference>
<dbReference type="GO" id="GO:0019825">
    <property type="term" value="F:oxygen binding"/>
    <property type="evidence" value="ECO:0007669"/>
    <property type="project" value="InterPro"/>
</dbReference>
<dbReference type="PANTHER" id="PTHR46783">
    <property type="entry name" value="CYTOGLOBIN"/>
    <property type="match status" value="1"/>
</dbReference>
<dbReference type="InterPro" id="IPR044399">
    <property type="entry name" value="Mb-like_M"/>
</dbReference>
<sequence>MYGSAKSRVQLQKQDSSHKLPRMPLTDDQRQAIKVSYAKLAENPTKYGNELFIRLFADFPDYKDIWPRFRAIPDSSIVGSDQLRTHATVYMKGLGTIVSKIENEEELQDIIKKIAQAHIKFNISRSHVEHMAPSLLAVLKNANGSIDPGTKEAWEAFFEIFGDVLVQLTKGR</sequence>
<keyword evidence="5" id="KW-0813">Transport</keyword>
<keyword evidence="9" id="KW-1185">Reference proteome</keyword>
<comment type="caution">
    <text evidence="8">The sequence shown here is derived from an EMBL/GenBank/DDBJ whole genome shotgun (WGS) entry which is preliminary data.</text>
</comment>
<proteinExistence type="inferred from homology"/>
<comment type="similarity">
    <text evidence="5">Belongs to the globin family.</text>
</comment>
<evidence type="ECO:0000256" key="3">
    <source>
        <dbReference type="ARBA" id="ARBA00022723"/>
    </source>
</evidence>
<comment type="subunit">
    <text evidence="1">Monomer.</text>
</comment>
<feature type="non-terminal residue" evidence="8">
    <location>
        <position position="172"/>
    </location>
</feature>
<feature type="region of interest" description="Disordered" evidence="6">
    <location>
        <begin position="1"/>
        <end position="25"/>
    </location>
</feature>
<evidence type="ECO:0000313" key="9">
    <source>
        <dbReference type="Proteomes" id="UP001177023"/>
    </source>
</evidence>
<protein>
    <recommendedName>
        <fullName evidence="7">Globin domain-containing protein</fullName>
    </recommendedName>
</protein>
<dbReference type="PANTHER" id="PTHR46783:SF1">
    <property type="entry name" value="CYTOGLOBIN-1-RELATED"/>
    <property type="match status" value="1"/>
</dbReference>
<dbReference type="GO" id="GO:0016491">
    <property type="term" value="F:oxidoreductase activity"/>
    <property type="evidence" value="ECO:0007669"/>
    <property type="project" value="TreeGrafter"/>
</dbReference>